<reference evidence="2" key="1">
    <citation type="submission" date="2013-02" db="EMBL/GenBank/DDBJ databases">
        <authorList>
            <person name="Hughes D."/>
        </authorList>
    </citation>
    <scope>NUCLEOTIDE SEQUENCE</scope>
    <source>
        <strain>Durham</strain>
        <strain evidence="2">NC isolate 2 -- Noor lab</strain>
    </source>
</reference>
<reference evidence="1" key="2">
    <citation type="submission" date="2015-06" db="UniProtKB">
        <authorList>
            <consortium name="EnsemblMetazoa"/>
        </authorList>
    </citation>
    <scope>IDENTIFICATION</scope>
</reference>
<accession>T1GM34</accession>
<organism evidence="1 2">
    <name type="scientific">Megaselia scalaris</name>
    <name type="common">Humpbacked fly</name>
    <name type="synonym">Phora scalaris</name>
    <dbReference type="NCBI Taxonomy" id="36166"/>
    <lineage>
        <taxon>Eukaryota</taxon>
        <taxon>Metazoa</taxon>
        <taxon>Ecdysozoa</taxon>
        <taxon>Arthropoda</taxon>
        <taxon>Hexapoda</taxon>
        <taxon>Insecta</taxon>
        <taxon>Pterygota</taxon>
        <taxon>Neoptera</taxon>
        <taxon>Endopterygota</taxon>
        <taxon>Diptera</taxon>
        <taxon>Brachycera</taxon>
        <taxon>Muscomorpha</taxon>
        <taxon>Platypezoidea</taxon>
        <taxon>Phoridae</taxon>
        <taxon>Megaseliini</taxon>
        <taxon>Megaselia</taxon>
    </lineage>
</organism>
<protein>
    <submittedName>
        <fullName evidence="1">Uncharacterized protein</fullName>
    </submittedName>
</protein>
<keyword evidence="2" id="KW-1185">Reference proteome</keyword>
<proteinExistence type="predicted"/>
<sequence length="111" mass="12855">MLYKKFSQVVGHHSLYAEIFSKHTNYTCMNRHLLLLNSLFKPGGFIPVEIVLTKAKLEVFVPGRKEPLLECDHFAGFSKLKYISVSHFGGTYSEYYFDCPYDLNKENNILL</sequence>
<dbReference type="AlphaFoldDB" id="T1GM34"/>
<dbReference type="EMBL" id="CAQQ02081636">
    <property type="status" value="NOT_ANNOTATED_CDS"/>
    <property type="molecule type" value="Genomic_DNA"/>
</dbReference>
<dbReference type="HOGENOM" id="CLU_2161237_0_0_1"/>
<name>T1GM34_MEGSC</name>
<evidence type="ECO:0000313" key="1">
    <source>
        <dbReference type="EnsemblMetazoa" id="MESCA004602-PA"/>
    </source>
</evidence>
<evidence type="ECO:0000313" key="2">
    <source>
        <dbReference type="Proteomes" id="UP000015102"/>
    </source>
</evidence>
<dbReference type="Proteomes" id="UP000015102">
    <property type="component" value="Unassembled WGS sequence"/>
</dbReference>
<dbReference type="EnsemblMetazoa" id="MESCA004602-RA">
    <property type="protein sequence ID" value="MESCA004602-PA"/>
    <property type="gene ID" value="MESCA004602"/>
</dbReference>